<comment type="caution">
    <text evidence="1">The sequence shown here is derived from an EMBL/GenBank/DDBJ whole genome shotgun (WGS) entry which is preliminary data.</text>
</comment>
<organism evidence="1 2">
    <name type="scientific">Candidatus Magnetoglobus multicellularis str. Araruama</name>
    <dbReference type="NCBI Taxonomy" id="890399"/>
    <lineage>
        <taxon>Bacteria</taxon>
        <taxon>Pseudomonadati</taxon>
        <taxon>Thermodesulfobacteriota</taxon>
        <taxon>Desulfobacteria</taxon>
        <taxon>Desulfobacterales</taxon>
        <taxon>Desulfobacteraceae</taxon>
        <taxon>Candidatus Magnetoglobus</taxon>
    </lineage>
</organism>
<evidence type="ECO:0000313" key="2">
    <source>
        <dbReference type="Proteomes" id="UP000189670"/>
    </source>
</evidence>
<accession>A0A1V1NW91</accession>
<dbReference type="AlphaFoldDB" id="A0A1V1NW91"/>
<reference evidence="2" key="1">
    <citation type="submission" date="2012-11" db="EMBL/GenBank/DDBJ databases">
        <authorList>
            <person name="Lucero-Rivera Y.E."/>
            <person name="Tovar-Ramirez D."/>
        </authorList>
    </citation>
    <scope>NUCLEOTIDE SEQUENCE [LARGE SCALE GENOMIC DNA]</scope>
    <source>
        <strain evidence="2">Araruama</strain>
    </source>
</reference>
<dbReference type="Proteomes" id="UP000189670">
    <property type="component" value="Unassembled WGS sequence"/>
</dbReference>
<name>A0A1V1NW91_9BACT</name>
<evidence type="ECO:0008006" key="3">
    <source>
        <dbReference type="Google" id="ProtNLM"/>
    </source>
</evidence>
<protein>
    <recommendedName>
        <fullName evidence="3">DUF4160 domain-containing protein</fullName>
    </recommendedName>
</protein>
<evidence type="ECO:0000313" key="1">
    <source>
        <dbReference type="EMBL" id="ETR66850.1"/>
    </source>
</evidence>
<dbReference type="Pfam" id="PF13711">
    <property type="entry name" value="DUF4160"/>
    <property type="match status" value="1"/>
</dbReference>
<dbReference type="EMBL" id="ATBP01001710">
    <property type="protein sequence ID" value="ETR66850.1"/>
    <property type="molecule type" value="Genomic_DNA"/>
</dbReference>
<proteinExistence type="predicted"/>
<gene>
    <name evidence="1" type="ORF">OMM_12267</name>
</gene>
<dbReference type="InterPro" id="IPR025427">
    <property type="entry name" value="DUF4160"/>
</dbReference>
<sequence length="104" mass="12447">MKIEYMPKLYEYLGIIVYFWSNEHEPIHVHGEYQGNESKAEIIIEDGKITNISFCNVKGRRPLESKELKQFKLVVNNYAEEIVQNWIDYFILHKKVPFKRISNI</sequence>